<dbReference type="InterPro" id="IPR007383">
    <property type="entry name" value="DUF445"/>
</dbReference>
<evidence type="ECO:0000313" key="7">
    <source>
        <dbReference type="EMBL" id="MFC0561767.1"/>
    </source>
</evidence>
<protein>
    <submittedName>
        <fullName evidence="7">DUF445 domain-containing protein</fullName>
    </submittedName>
</protein>
<comment type="similarity">
    <text evidence="2">Belongs to the UPF0754 family.</text>
</comment>
<evidence type="ECO:0000256" key="2">
    <source>
        <dbReference type="ARBA" id="ARBA00008053"/>
    </source>
</evidence>
<dbReference type="RefSeq" id="WP_273843763.1">
    <property type="nucleotide sequence ID" value="NZ_JAQQWT010000007.1"/>
</dbReference>
<comment type="caution">
    <text evidence="7">The sequence shown here is derived from an EMBL/GenBank/DDBJ whole genome shotgun (WGS) entry which is preliminary data.</text>
</comment>
<sequence>MQTIYLIGFMVIIGAVIGGLTNSLAIKMLFRPYKEIRLGSWRVPFTPGLIPKRHDELAKQLGKMVVDYLITAEGLGKKLKSTVFTEAMTSWLKTEVQKLLISEKSGTELIEQHVGMKNPRQFLLTKTEDVVKKGYIRLLENNREKTLEQLLPSAIKQKVNTMIPTTAEYILMRGQSFLESPEGKEKLSVMIDRFLIQKGTLGNMISMFLGNDRLVDKVQPELLKFLRDQGTNQLLVELLEQEWNKIQQKRFKDIESHLNEKEVVSFIVRTIESNVPVFEWLDQPMKQWSGTYHDVIKEQVIPRGVDLTLDLLSTHLEELLRRFHLEDIVSEQVQTFSVERLEELVLSISKREFKMITYLGALLGGIIGFIQSFIVLFIG</sequence>
<accession>A0ABV6NLX6</accession>
<feature type="transmembrane region" description="Helical" evidence="6">
    <location>
        <begin position="356"/>
        <end position="378"/>
    </location>
</feature>
<gene>
    <name evidence="7" type="ORF">ACFFH4_23070</name>
</gene>
<keyword evidence="3 6" id="KW-0812">Transmembrane</keyword>
<reference evidence="7 8" key="1">
    <citation type="submission" date="2024-09" db="EMBL/GenBank/DDBJ databases">
        <authorList>
            <person name="Sun Q."/>
            <person name="Mori K."/>
        </authorList>
    </citation>
    <scope>NUCLEOTIDE SEQUENCE [LARGE SCALE GENOMIC DNA]</scope>
    <source>
        <strain evidence="7 8">NCAIM B.02301</strain>
    </source>
</reference>
<evidence type="ECO:0000313" key="8">
    <source>
        <dbReference type="Proteomes" id="UP001589833"/>
    </source>
</evidence>
<organism evidence="7 8">
    <name type="scientific">Halalkalibacter alkalisediminis</name>
    <dbReference type="NCBI Taxonomy" id="935616"/>
    <lineage>
        <taxon>Bacteria</taxon>
        <taxon>Bacillati</taxon>
        <taxon>Bacillota</taxon>
        <taxon>Bacilli</taxon>
        <taxon>Bacillales</taxon>
        <taxon>Bacillaceae</taxon>
        <taxon>Halalkalibacter</taxon>
    </lineage>
</organism>
<evidence type="ECO:0000256" key="6">
    <source>
        <dbReference type="SAM" id="Phobius"/>
    </source>
</evidence>
<evidence type="ECO:0000256" key="3">
    <source>
        <dbReference type="ARBA" id="ARBA00022692"/>
    </source>
</evidence>
<name>A0ABV6NLX6_9BACI</name>
<dbReference type="InterPro" id="IPR016991">
    <property type="entry name" value="UCP032178"/>
</dbReference>
<evidence type="ECO:0000256" key="4">
    <source>
        <dbReference type="ARBA" id="ARBA00022989"/>
    </source>
</evidence>
<keyword evidence="5 6" id="KW-0472">Membrane</keyword>
<dbReference type="PIRSF" id="PIRSF032178">
    <property type="entry name" value="UCP032178"/>
    <property type="match status" value="1"/>
</dbReference>
<comment type="subcellular location">
    <subcellularLocation>
        <location evidence="1">Cell membrane</location>
    </subcellularLocation>
</comment>
<evidence type="ECO:0000256" key="1">
    <source>
        <dbReference type="ARBA" id="ARBA00004236"/>
    </source>
</evidence>
<evidence type="ECO:0000256" key="5">
    <source>
        <dbReference type="ARBA" id="ARBA00023136"/>
    </source>
</evidence>
<dbReference type="PANTHER" id="PTHR35791:SF1">
    <property type="entry name" value="UPF0754 MEMBRANE PROTEIN YHEB"/>
    <property type="match status" value="1"/>
</dbReference>
<dbReference type="Proteomes" id="UP001589833">
    <property type="component" value="Unassembled WGS sequence"/>
</dbReference>
<dbReference type="EMBL" id="JBHLTR010000082">
    <property type="protein sequence ID" value="MFC0561767.1"/>
    <property type="molecule type" value="Genomic_DNA"/>
</dbReference>
<dbReference type="PANTHER" id="PTHR35791">
    <property type="entry name" value="UPF0754 MEMBRANE PROTEIN YHEB"/>
    <property type="match status" value="1"/>
</dbReference>
<feature type="transmembrane region" description="Helical" evidence="6">
    <location>
        <begin position="6"/>
        <end position="30"/>
    </location>
</feature>
<proteinExistence type="inferred from homology"/>
<keyword evidence="8" id="KW-1185">Reference proteome</keyword>
<dbReference type="Pfam" id="PF04286">
    <property type="entry name" value="DUF445"/>
    <property type="match status" value="1"/>
</dbReference>
<keyword evidence="4 6" id="KW-1133">Transmembrane helix</keyword>